<evidence type="ECO:0000313" key="2">
    <source>
        <dbReference type="Proteomes" id="UP001592582"/>
    </source>
</evidence>
<protein>
    <submittedName>
        <fullName evidence="1">ScbR family autoregulator-binding transcription factor</fullName>
    </submittedName>
</protein>
<sequence length="214" mass="23504">MSNRNSDLRTAAAAKAAPRELKQERAGQTRRQLLDAAARAFAEKGFPAVTLQDIADRAEVTKGAVYFHFMNKEAVAVAVTEEFYTQLPAIADSVLARQLPPLDAVAEFLLQTAAFLRDNPVGQAGARLQIERNLVGAELPTPFSGFTHSITDLLTQAQEDDSWKSSANPAVIARVLVAAFFGSQHISWIEHNRTDLTDRVREILDTVLPHDAQR</sequence>
<dbReference type="InterPro" id="IPR009057">
    <property type="entry name" value="Homeodomain-like_sf"/>
</dbReference>
<dbReference type="PANTHER" id="PTHR47506:SF1">
    <property type="entry name" value="HTH-TYPE TRANSCRIPTIONAL REGULATOR YJDC"/>
    <property type="match status" value="1"/>
</dbReference>
<name>A0ABV6V4M0_9ACTN</name>
<dbReference type="Gene3D" id="1.10.357.10">
    <property type="entry name" value="Tetracycline Repressor, domain 2"/>
    <property type="match status" value="1"/>
</dbReference>
<keyword evidence="2" id="KW-1185">Reference proteome</keyword>
<dbReference type="SUPFAM" id="SSF48498">
    <property type="entry name" value="Tetracyclin repressor-like, C-terminal domain"/>
    <property type="match status" value="1"/>
</dbReference>
<gene>
    <name evidence="1" type="ORF">ACEZDG_05210</name>
</gene>
<evidence type="ECO:0000313" key="1">
    <source>
        <dbReference type="EMBL" id="MFC1408676.1"/>
    </source>
</evidence>
<dbReference type="EMBL" id="JBHEZX010000002">
    <property type="protein sequence ID" value="MFC1408676.1"/>
    <property type="molecule type" value="Genomic_DNA"/>
</dbReference>
<dbReference type="InterPro" id="IPR023772">
    <property type="entry name" value="DNA-bd_HTH_TetR-type_CS"/>
</dbReference>
<dbReference type="PROSITE" id="PS50977">
    <property type="entry name" value="HTH_TETR_2"/>
    <property type="match status" value="1"/>
</dbReference>
<comment type="caution">
    <text evidence="1">The sequence shown here is derived from an EMBL/GenBank/DDBJ whole genome shotgun (WGS) entry which is preliminary data.</text>
</comment>
<dbReference type="PROSITE" id="PS01081">
    <property type="entry name" value="HTH_TETR_1"/>
    <property type="match status" value="1"/>
</dbReference>
<dbReference type="PRINTS" id="PR00455">
    <property type="entry name" value="HTHTETR"/>
</dbReference>
<dbReference type="InterPro" id="IPR001647">
    <property type="entry name" value="HTH_TetR"/>
</dbReference>
<dbReference type="Proteomes" id="UP001592582">
    <property type="component" value="Unassembled WGS sequence"/>
</dbReference>
<reference evidence="1 2" key="1">
    <citation type="submission" date="2024-09" db="EMBL/GenBank/DDBJ databases">
        <authorList>
            <person name="Lee S.D."/>
        </authorList>
    </citation>
    <scope>NUCLEOTIDE SEQUENCE [LARGE SCALE GENOMIC DNA]</scope>
    <source>
        <strain evidence="1 2">N1-1</strain>
    </source>
</reference>
<dbReference type="Pfam" id="PF00440">
    <property type="entry name" value="TetR_N"/>
    <property type="match status" value="1"/>
</dbReference>
<dbReference type="NCBIfam" id="NF041196">
    <property type="entry name" value="ScbR_bind_reg"/>
    <property type="match status" value="1"/>
</dbReference>
<proteinExistence type="predicted"/>
<accession>A0ABV6V4M0</accession>
<dbReference type="InterPro" id="IPR047923">
    <property type="entry name" value="ArpA-like"/>
</dbReference>
<organism evidence="1 2">
    <name type="scientific">Streptacidiphilus alkalitolerans</name>
    <dbReference type="NCBI Taxonomy" id="3342712"/>
    <lineage>
        <taxon>Bacteria</taxon>
        <taxon>Bacillati</taxon>
        <taxon>Actinomycetota</taxon>
        <taxon>Actinomycetes</taxon>
        <taxon>Kitasatosporales</taxon>
        <taxon>Streptomycetaceae</taxon>
        <taxon>Streptacidiphilus</taxon>
    </lineage>
</organism>
<dbReference type="PANTHER" id="PTHR47506">
    <property type="entry name" value="TRANSCRIPTIONAL REGULATORY PROTEIN"/>
    <property type="match status" value="1"/>
</dbReference>
<dbReference type="SUPFAM" id="SSF46689">
    <property type="entry name" value="Homeodomain-like"/>
    <property type="match status" value="1"/>
</dbReference>
<dbReference type="InterPro" id="IPR036271">
    <property type="entry name" value="Tet_transcr_reg_TetR-rel_C_sf"/>
</dbReference>